<keyword evidence="5" id="KW-0472">Membrane</keyword>
<reference evidence="6 7" key="1">
    <citation type="submission" date="2018-11" db="EMBL/GenBank/DDBJ databases">
        <authorList>
            <consortium name="Pathogen Informatics"/>
        </authorList>
    </citation>
    <scope>NUCLEOTIDE SEQUENCE [LARGE SCALE GENOMIC DNA]</scope>
    <source>
        <strain evidence="6 7">Zambia</strain>
    </source>
</reference>
<dbReference type="GO" id="GO:0071578">
    <property type="term" value="P:zinc ion import across plasma membrane"/>
    <property type="evidence" value="ECO:0007669"/>
    <property type="project" value="TreeGrafter"/>
</dbReference>
<dbReference type="GO" id="GO:0140410">
    <property type="term" value="F:monoatomic cation:bicarbonate symporter activity"/>
    <property type="evidence" value="ECO:0007669"/>
    <property type="project" value="TreeGrafter"/>
</dbReference>
<keyword evidence="4" id="KW-1133">Transmembrane helix</keyword>
<dbReference type="PANTHER" id="PTHR12191:SF37">
    <property type="entry name" value="ZINC TRANSPORTER FOI"/>
    <property type="match status" value="1"/>
</dbReference>
<evidence type="ECO:0000256" key="5">
    <source>
        <dbReference type="ARBA" id="ARBA00023136"/>
    </source>
</evidence>
<evidence type="ECO:0000256" key="4">
    <source>
        <dbReference type="ARBA" id="ARBA00022989"/>
    </source>
</evidence>
<dbReference type="InterPro" id="IPR050799">
    <property type="entry name" value="ZIP_Transporter"/>
</dbReference>
<dbReference type="EMBL" id="UZAI01000110">
    <property type="protein sequence ID" value="VDO48680.1"/>
    <property type="molecule type" value="Genomic_DNA"/>
</dbReference>
<evidence type="ECO:0000256" key="1">
    <source>
        <dbReference type="ARBA" id="ARBA00004141"/>
    </source>
</evidence>
<protein>
    <submittedName>
        <fullName evidence="6">Uncharacterized protein</fullName>
    </submittedName>
</protein>
<sequence>MRHIDICHTTPFQESHLEPTVLGQTISLRTTNLITTDLCIQLHLFYDTAQPSFTAVNDICRKTQHLSKSTVHGFIFEFRKSPLQIITPIMKRTHQVKSKDRAKWFEDTFDRLPIYREPNDLIWPAITGVVEHGVPTRDLVRMHDRAPSASLTTTSVISFHIEKPTSELFITQLMCLKYFSHGLAISIRSNSNQSLINNSSKANPNAPSFTESLGYGFLCVTLTNLCALVGIVFTLLKKYRFFPTILSFMVATAVGSLLSTSIIVLIPEALQILQPTGNKNTKDSDSYVIKSITVCIGVFFFYILEFLLRLIPQCFQKKKTHSNDKSQNGFHIDQFNHHHHHQLSYHQQGRPSLVIPVEPVADGDKDGPIVEFTPNRSNQSKTMNRSLVVGETDLQCESPPTEDVMNHLPSYENSDQFNVCQVLQILSSSSSSGTDNSLVPSLSVKLGDTGSRPPESIIYLKITGKPY</sequence>
<keyword evidence="3" id="KW-0812">Transmembrane</keyword>
<accession>A0A183L9W6</accession>
<dbReference type="PANTHER" id="PTHR12191">
    <property type="entry name" value="SOLUTE CARRIER FAMILY 39"/>
    <property type="match status" value="1"/>
</dbReference>
<evidence type="ECO:0000256" key="2">
    <source>
        <dbReference type="ARBA" id="ARBA00006939"/>
    </source>
</evidence>
<name>A0A183L9W6_9TREM</name>
<comment type="subcellular location">
    <subcellularLocation>
        <location evidence="1">Membrane</location>
        <topology evidence="1">Multi-pass membrane protein</topology>
    </subcellularLocation>
</comment>
<dbReference type="Proteomes" id="UP000277204">
    <property type="component" value="Unassembled WGS sequence"/>
</dbReference>
<dbReference type="Pfam" id="PF02535">
    <property type="entry name" value="Zip"/>
    <property type="match status" value="1"/>
</dbReference>
<dbReference type="AlphaFoldDB" id="A0A183L9W6"/>
<comment type="similarity">
    <text evidence="2">Belongs to the ZIP transporter (TC 2.A.5) family.</text>
</comment>
<dbReference type="InterPro" id="IPR003689">
    <property type="entry name" value="ZIP"/>
</dbReference>
<dbReference type="GO" id="GO:0005886">
    <property type="term" value="C:plasma membrane"/>
    <property type="evidence" value="ECO:0007669"/>
    <property type="project" value="TreeGrafter"/>
</dbReference>
<evidence type="ECO:0000313" key="6">
    <source>
        <dbReference type="EMBL" id="VDO48680.1"/>
    </source>
</evidence>
<dbReference type="GO" id="GO:0005385">
    <property type="term" value="F:zinc ion transmembrane transporter activity"/>
    <property type="evidence" value="ECO:0007669"/>
    <property type="project" value="TreeGrafter"/>
</dbReference>
<proteinExistence type="inferred from homology"/>
<keyword evidence="7" id="KW-1185">Reference proteome</keyword>
<dbReference type="STRING" id="48269.A0A183L9W6"/>
<dbReference type="GO" id="GO:0030003">
    <property type="term" value="P:intracellular monoatomic cation homeostasis"/>
    <property type="evidence" value="ECO:0007669"/>
    <property type="project" value="TreeGrafter"/>
</dbReference>
<gene>
    <name evidence="6" type="ORF">SMRZ_LOCUS591</name>
</gene>
<evidence type="ECO:0000256" key="3">
    <source>
        <dbReference type="ARBA" id="ARBA00022692"/>
    </source>
</evidence>
<evidence type="ECO:0000313" key="7">
    <source>
        <dbReference type="Proteomes" id="UP000277204"/>
    </source>
</evidence>
<organism evidence="6 7">
    <name type="scientific">Schistosoma margrebowiei</name>
    <dbReference type="NCBI Taxonomy" id="48269"/>
    <lineage>
        <taxon>Eukaryota</taxon>
        <taxon>Metazoa</taxon>
        <taxon>Spiralia</taxon>
        <taxon>Lophotrochozoa</taxon>
        <taxon>Platyhelminthes</taxon>
        <taxon>Trematoda</taxon>
        <taxon>Digenea</taxon>
        <taxon>Strigeidida</taxon>
        <taxon>Schistosomatoidea</taxon>
        <taxon>Schistosomatidae</taxon>
        <taxon>Schistosoma</taxon>
    </lineage>
</organism>